<feature type="compositionally biased region" description="Basic and acidic residues" evidence="1">
    <location>
        <begin position="74"/>
        <end position="83"/>
    </location>
</feature>
<gene>
    <name evidence="2" type="ORF">IAC76_08200</name>
</gene>
<organism evidence="2 3">
    <name type="scientific">Candidatus Scatousia excrementipullorum</name>
    <dbReference type="NCBI Taxonomy" id="2840936"/>
    <lineage>
        <taxon>Bacteria</taxon>
        <taxon>Candidatus Scatousia</taxon>
    </lineage>
</organism>
<dbReference type="AlphaFoldDB" id="A0A9D9DQA8"/>
<evidence type="ECO:0000313" key="2">
    <source>
        <dbReference type="EMBL" id="MBO8431352.1"/>
    </source>
</evidence>
<reference evidence="2" key="1">
    <citation type="submission" date="2020-10" db="EMBL/GenBank/DDBJ databases">
        <authorList>
            <person name="Gilroy R."/>
        </authorList>
    </citation>
    <scope>NUCLEOTIDE SEQUENCE</scope>
    <source>
        <strain evidence="2">10192</strain>
    </source>
</reference>
<dbReference type="EMBL" id="JADIND010000184">
    <property type="protein sequence ID" value="MBO8431352.1"/>
    <property type="molecule type" value="Genomic_DNA"/>
</dbReference>
<sequence>MTITVGDIYSAFPTFSPEAMIKLCNGNKELNGRTVVPLANIAAFGNQELSIFAAEREGKNFTNLVSKQERPKLNRAAGIKDTENPQTGNKNENNLNSIPMDKSIFDIASSDNAAKTRDIM</sequence>
<feature type="compositionally biased region" description="Polar residues" evidence="1">
    <location>
        <begin position="84"/>
        <end position="97"/>
    </location>
</feature>
<accession>A0A9D9DQA8</accession>
<reference evidence="2" key="2">
    <citation type="journal article" date="2021" name="PeerJ">
        <title>Extensive microbial diversity within the chicken gut microbiome revealed by metagenomics and culture.</title>
        <authorList>
            <person name="Gilroy R."/>
            <person name="Ravi A."/>
            <person name="Getino M."/>
            <person name="Pursley I."/>
            <person name="Horton D.L."/>
            <person name="Alikhan N.F."/>
            <person name="Baker D."/>
            <person name="Gharbi K."/>
            <person name="Hall N."/>
            <person name="Watson M."/>
            <person name="Adriaenssens E.M."/>
            <person name="Foster-Nyarko E."/>
            <person name="Jarju S."/>
            <person name="Secka A."/>
            <person name="Antonio M."/>
            <person name="Oren A."/>
            <person name="Chaudhuri R.R."/>
            <person name="La Ragione R."/>
            <person name="Hildebrand F."/>
            <person name="Pallen M.J."/>
        </authorList>
    </citation>
    <scope>NUCLEOTIDE SEQUENCE</scope>
    <source>
        <strain evidence="2">10192</strain>
    </source>
</reference>
<name>A0A9D9DQA8_9BACT</name>
<feature type="region of interest" description="Disordered" evidence="1">
    <location>
        <begin position="74"/>
        <end position="98"/>
    </location>
</feature>
<evidence type="ECO:0000256" key="1">
    <source>
        <dbReference type="SAM" id="MobiDB-lite"/>
    </source>
</evidence>
<proteinExistence type="predicted"/>
<comment type="caution">
    <text evidence="2">The sequence shown here is derived from an EMBL/GenBank/DDBJ whole genome shotgun (WGS) entry which is preliminary data.</text>
</comment>
<dbReference type="Proteomes" id="UP000823632">
    <property type="component" value="Unassembled WGS sequence"/>
</dbReference>
<protein>
    <submittedName>
        <fullName evidence="2">Uncharacterized protein</fullName>
    </submittedName>
</protein>
<evidence type="ECO:0000313" key="3">
    <source>
        <dbReference type="Proteomes" id="UP000823632"/>
    </source>
</evidence>